<reference evidence="2 3" key="1">
    <citation type="submission" date="2017-06" db="EMBL/GenBank/DDBJ databases">
        <authorList>
            <person name="Kim H.J."/>
            <person name="Triplett B.A."/>
        </authorList>
    </citation>
    <scope>NUCLEOTIDE SEQUENCE [LARGE SCALE GENOMIC DNA]</scope>
    <source>
        <strain evidence="2 3">CGMCC 4.5593</strain>
    </source>
</reference>
<proteinExistence type="predicted"/>
<dbReference type="AlphaFoldDB" id="A0A239PH41"/>
<evidence type="ECO:0000259" key="1">
    <source>
        <dbReference type="Pfam" id="PF01243"/>
    </source>
</evidence>
<dbReference type="RefSeq" id="WP_089255574.1">
    <property type="nucleotide sequence ID" value="NZ_FZPH01000029.1"/>
</dbReference>
<dbReference type="EMBL" id="FZPH01000029">
    <property type="protein sequence ID" value="SNT65908.1"/>
    <property type="molecule type" value="Genomic_DNA"/>
</dbReference>
<dbReference type="Pfam" id="PF01243">
    <property type="entry name" value="PNPOx_N"/>
    <property type="match status" value="1"/>
</dbReference>
<dbReference type="InterPro" id="IPR012349">
    <property type="entry name" value="Split_barrel_FMN-bd"/>
</dbReference>
<name>A0A239PH41_9ACTN</name>
<sequence length="162" mass="17617">MRDELDEMARQIIDANSYLTLGTVGPSARPRVSPVYFTHVGYRDFYWVSSPVARHSLNVAERPDVAIVVFDSSAAIGRGRAVYVDAVAAEVPFEELPRRCAEAFLDVAPGAVAFTPAELSGAAELRLYRARATALDVHIRGSDPKYGAPNGIDSRRAAQPWA</sequence>
<protein>
    <submittedName>
        <fullName evidence="2">Pyridoxamine 5'-phosphate oxidase</fullName>
    </submittedName>
</protein>
<dbReference type="Gene3D" id="2.30.110.10">
    <property type="entry name" value="Electron Transport, Fmn-binding Protein, Chain A"/>
    <property type="match status" value="1"/>
</dbReference>
<dbReference type="SUPFAM" id="SSF50475">
    <property type="entry name" value="FMN-binding split barrel"/>
    <property type="match status" value="1"/>
</dbReference>
<dbReference type="OrthoDB" id="9788889at2"/>
<feature type="domain" description="Pyridoxamine 5'-phosphate oxidase N-terminal" evidence="1">
    <location>
        <begin position="6"/>
        <end position="93"/>
    </location>
</feature>
<dbReference type="InterPro" id="IPR011576">
    <property type="entry name" value="Pyridox_Oxase_N"/>
</dbReference>
<gene>
    <name evidence="2" type="ORF">SAMN05421812_1293</name>
</gene>
<accession>A0A239PH41</accession>
<dbReference type="Proteomes" id="UP000198362">
    <property type="component" value="Unassembled WGS sequence"/>
</dbReference>
<organism evidence="2 3">
    <name type="scientific">Asanoa hainanensis</name>
    <dbReference type="NCBI Taxonomy" id="560556"/>
    <lineage>
        <taxon>Bacteria</taxon>
        <taxon>Bacillati</taxon>
        <taxon>Actinomycetota</taxon>
        <taxon>Actinomycetes</taxon>
        <taxon>Micromonosporales</taxon>
        <taxon>Micromonosporaceae</taxon>
        <taxon>Asanoa</taxon>
    </lineage>
</organism>
<evidence type="ECO:0000313" key="3">
    <source>
        <dbReference type="Proteomes" id="UP000198362"/>
    </source>
</evidence>
<keyword evidence="3" id="KW-1185">Reference proteome</keyword>
<evidence type="ECO:0000313" key="2">
    <source>
        <dbReference type="EMBL" id="SNT65908.1"/>
    </source>
</evidence>